<gene>
    <name evidence="1" type="ORF">EDD32_1333</name>
</gene>
<dbReference type="InterPro" id="IPR023393">
    <property type="entry name" value="START-like_dom_sf"/>
</dbReference>
<reference evidence="1 2" key="1">
    <citation type="submission" date="2018-11" db="EMBL/GenBank/DDBJ databases">
        <title>Sequencing the genomes of 1000 actinobacteria strains.</title>
        <authorList>
            <person name="Klenk H.-P."/>
        </authorList>
    </citation>
    <scope>NUCLEOTIDE SEQUENCE [LARGE SCALE GENOMIC DNA]</scope>
    <source>
        <strain evidence="1 2">DSM 14418</strain>
    </source>
</reference>
<dbReference type="InterPro" id="IPR019587">
    <property type="entry name" value="Polyketide_cyclase/dehydratase"/>
</dbReference>
<sequence length="157" mass="17154">MARFLLTSTWQVPTTADDLWPVLWDVEAWPAWWPYVTSSRVVADGDGLGHGRRTHLVFRTPLGYRLSFGVEVVTIRPPFLVEARVAGQLAGRGRWELRPTAGGVATDITWDVETRRPWMRALSPVAAPVFRAAHGHVMAAGERGLVGVMDGSAPAAG</sequence>
<dbReference type="AlphaFoldDB" id="A0A3N4Z4Q0"/>
<dbReference type="Pfam" id="PF10604">
    <property type="entry name" value="Polyketide_cyc2"/>
    <property type="match status" value="1"/>
</dbReference>
<organism evidence="1 2">
    <name type="scientific">Georgenia muralis</name>
    <dbReference type="NCBI Taxonomy" id="154117"/>
    <lineage>
        <taxon>Bacteria</taxon>
        <taxon>Bacillati</taxon>
        <taxon>Actinomycetota</taxon>
        <taxon>Actinomycetes</taxon>
        <taxon>Micrococcales</taxon>
        <taxon>Bogoriellaceae</taxon>
        <taxon>Georgenia</taxon>
    </lineage>
</organism>
<accession>A0A3N4Z4Q0</accession>
<protein>
    <submittedName>
        <fullName evidence="1">Polyketide cyclase/dehydrase/lipid transport protein</fullName>
    </submittedName>
</protein>
<evidence type="ECO:0000313" key="1">
    <source>
        <dbReference type="EMBL" id="RPF26874.1"/>
    </source>
</evidence>
<evidence type="ECO:0000313" key="2">
    <source>
        <dbReference type="Proteomes" id="UP000280726"/>
    </source>
</evidence>
<name>A0A3N4Z4Q0_9MICO</name>
<dbReference type="SUPFAM" id="SSF55961">
    <property type="entry name" value="Bet v1-like"/>
    <property type="match status" value="1"/>
</dbReference>
<dbReference type="EMBL" id="RKRA01000001">
    <property type="protein sequence ID" value="RPF26874.1"/>
    <property type="molecule type" value="Genomic_DNA"/>
</dbReference>
<dbReference type="Gene3D" id="3.30.530.20">
    <property type="match status" value="1"/>
</dbReference>
<proteinExistence type="predicted"/>
<dbReference type="Proteomes" id="UP000280726">
    <property type="component" value="Unassembled WGS sequence"/>
</dbReference>
<keyword evidence="2" id="KW-1185">Reference proteome</keyword>
<comment type="caution">
    <text evidence="1">The sequence shown here is derived from an EMBL/GenBank/DDBJ whole genome shotgun (WGS) entry which is preliminary data.</text>
</comment>
<dbReference type="RefSeq" id="WP_170175236.1">
    <property type="nucleotide sequence ID" value="NZ_RKRA01000001.1"/>
</dbReference>